<dbReference type="InterPro" id="IPR002401">
    <property type="entry name" value="Cyt_P450_E_grp-I"/>
</dbReference>
<dbReference type="InterPro" id="IPR036465">
    <property type="entry name" value="vWFA_dom_sf"/>
</dbReference>
<evidence type="ECO:0000256" key="8">
    <source>
        <dbReference type="ARBA" id="ARBA00023033"/>
    </source>
</evidence>
<dbReference type="PRINTS" id="PR00385">
    <property type="entry name" value="P450"/>
</dbReference>
<dbReference type="InterPro" id="IPR047146">
    <property type="entry name" value="Cyt_P450_E_CYP52_fungi"/>
</dbReference>
<evidence type="ECO:0000256" key="6">
    <source>
        <dbReference type="ARBA" id="ARBA00023002"/>
    </source>
</evidence>
<evidence type="ECO:0000256" key="4">
    <source>
        <dbReference type="ARBA" id="ARBA00022617"/>
    </source>
</evidence>
<feature type="compositionally biased region" description="Acidic residues" evidence="10">
    <location>
        <begin position="907"/>
        <end position="936"/>
    </location>
</feature>
<dbReference type="AlphaFoldDB" id="A0A8H5LND4"/>
<dbReference type="GO" id="GO:0036435">
    <property type="term" value="F:K48-linked polyubiquitin modification-dependent protein binding"/>
    <property type="evidence" value="ECO:0007669"/>
    <property type="project" value="UniProtKB-ARBA"/>
</dbReference>
<protein>
    <recommendedName>
        <fullName evidence="11">VWFA domain-containing protein</fullName>
    </recommendedName>
</protein>
<evidence type="ECO:0000256" key="10">
    <source>
        <dbReference type="SAM" id="MobiDB-lite"/>
    </source>
</evidence>
<dbReference type="PRINTS" id="PR00463">
    <property type="entry name" value="EP450I"/>
</dbReference>
<evidence type="ECO:0000313" key="12">
    <source>
        <dbReference type="EMBL" id="KAF5363518.1"/>
    </source>
</evidence>
<dbReference type="SUPFAM" id="SSF53300">
    <property type="entry name" value="vWA-like"/>
    <property type="match status" value="1"/>
</dbReference>
<keyword evidence="7 9" id="KW-0408">Iron</keyword>
<dbReference type="Pfam" id="PF00067">
    <property type="entry name" value="p450"/>
    <property type="match status" value="2"/>
</dbReference>
<comment type="caution">
    <text evidence="12">The sequence shown here is derived from an EMBL/GenBank/DDBJ whole genome shotgun (WGS) entry which is preliminary data.</text>
</comment>
<dbReference type="EMBL" id="JAACJO010000001">
    <property type="protein sequence ID" value="KAF5363518.1"/>
    <property type="molecule type" value="Genomic_DNA"/>
</dbReference>
<dbReference type="PROSITE" id="PS00086">
    <property type="entry name" value="CYTOCHROME_P450"/>
    <property type="match status" value="1"/>
</dbReference>
<dbReference type="InterPro" id="IPR036396">
    <property type="entry name" value="Cyt_P450_sf"/>
</dbReference>
<gene>
    <name evidence="12" type="ORF">D9756_000973</name>
</gene>
<dbReference type="GO" id="GO:0005506">
    <property type="term" value="F:iron ion binding"/>
    <property type="evidence" value="ECO:0007669"/>
    <property type="project" value="InterPro"/>
</dbReference>
<dbReference type="PANTHER" id="PTHR24287:SF1">
    <property type="entry name" value="P450, PUTATIVE (EUROFUNG)-RELATED"/>
    <property type="match status" value="1"/>
</dbReference>
<dbReference type="GO" id="GO:0016705">
    <property type="term" value="F:oxidoreductase activity, acting on paired donors, with incorporation or reduction of molecular oxygen"/>
    <property type="evidence" value="ECO:0007669"/>
    <property type="project" value="InterPro"/>
</dbReference>
<reference evidence="12 13" key="1">
    <citation type="journal article" date="2020" name="ISME J.">
        <title>Uncovering the hidden diversity of litter-decomposition mechanisms in mushroom-forming fungi.</title>
        <authorList>
            <person name="Floudas D."/>
            <person name="Bentzer J."/>
            <person name="Ahren D."/>
            <person name="Johansson T."/>
            <person name="Persson P."/>
            <person name="Tunlid A."/>
        </authorList>
    </citation>
    <scope>NUCLEOTIDE SEQUENCE [LARGE SCALE GENOMIC DNA]</scope>
    <source>
        <strain evidence="12 13">CBS 146.42</strain>
    </source>
</reference>
<dbReference type="Proteomes" id="UP000559027">
    <property type="component" value="Unassembled WGS sequence"/>
</dbReference>
<dbReference type="PANTHER" id="PTHR24287">
    <property type="entry name" value="P450, PUTATIVE (EUROFUNG)-RELATED"/>
    <property type="match status" value="1"/>
</dbReference>
<dbReference type="Pfam" id="PF13519">
    <property type="entry name" value="VWA_2"/>
    <property type="match status" value="1"/>
</dbReference>
<evidence type="ECO:0000256" key="5">
    <source>
        <dbReference type="ARBA" id="ARBA00022723"/>
    </source>
</evidence>
<feature type="binding site" description="axial binding residue" evidence="9">
    <location>
        <position position="528"/>
    </location>
    <ligand>
        <name>heme</name>
        <dbReference type="ChEBI" id="CHEBI:30413"/>
    </ligand>
    <ligandPart>
        <name>Fe</name>
        <dbReference type="ChEBI" id="CHEBI:18248"/>
    </ligandPart>
</feature>
<evidence type="ECO:0000256" key="7">
    <source>
        <dbReference type="ARBA" id="ARBA00023004"/>
    </source>
</evidence>
<keyword evidence="5 9" id="KW-0479">Metal-binding</keyword>
<dbReference type="Gene3D" id="3.40.50.410">
    <property type="entry name" value="von Willebrand factor, type A domain"/>
    <property type="match status" value="1"/>
</dbReference>
<feature type="domain" description="VWFA" evidence="11">
    <location>
        <begin position="616"/>
        <end position="809"/>
    </location>
</feature>
<dbReference type="Pfam" id="PF02809">
    <property type="entry name" value="UIM"/>
    <property type="match status" value="3"/>
</dbReference>
<keyword evidence="13" id="KW-1185">Reference proteome</keyword>
<dbReference type="GO" id="GO:0020037">
    <property type="term" value="F:heme binding"/>
    <property type="evidence" value="ECO:0007669"/>
    <property type="project" value="InterPro"/>
</dbReference>
<keyword evidence="4 9" id="KW-0349">Heme</keyword>
<dbReference type="InterPro" id="IPR017972">
    <property type="entry name" value="Cyt_P450_CS"/>
</dbReference>
<sequence length="957" mass="108096">MDRQFLPVAASKPESKRRSLVQLSPGLSFILRNLPLIVCPSLLVWTISQLASRFQIPHTSFLASEPFNTTKALIYALAFPLYVFVRVTGRDIKDWYDARKLGAVLPPRVKDWTLGSINNMRAGIKNIKEGYPGDIFREFEERYGSTYNFRFMFVNRFFTTEPDHIKAMLATQFDMFEKGDELKLAMKTMLGTGVFNSDGDMWRRDRISDFDNFERHSMDAIGQLKEGLREGHPVDIQDLASRFTLDSATEFLFAHDVQSLSAGLPYPHYSPLSTAGNNNADHPANRFAKAFDEAQRLTALRVRRGFLWPLFEMRKDEVEEQMRVLKRFIEPIVRGAIEQKRVKGLQEGAKSEEKDVQEEECLVEHLVKVSDVHDVEPADEAILRDETLNILLAGRDTVRNSSEQTTNSITFCIYMLAENPRFFKKLREEILEKVGNRRPTYDDMPPLPMNMIYIAQRLYAETIRLYPAVKNGRPFYIPAGSRRQDLWGPDVMVADIFDPDRFIDERLKKYITPNPFIFLPFNAGPRICLGQQFAYHETSYFLIRLLQQFSSISLDLKAQPTWAAPPPEWKNGVGTQKTDKIRLKSYVTMSAMGGVWVRMEEANDLEGLSFNMPLEATMMIIDNSEYMRNGDYQPTRFHAQSDAVTTVFQTKIDSNPENTVGVMTMANKGPEVLVTHTKDIGQILQGLHVASSKVGGEIDIPTAIAIAQLALKHRENKNLRQRIIVFVASPLDGQGADEKSMVKLAKKLKKNNVAVDVVCFGDGIEEAGEDGKTVLRTFVESANSSDNSHFVTVPPSNRLLSEQVATSAVLAADRGAGIPEEFMPHDGPPAASSNANEFEFGVDPSVDPELAMALRMSMQEAQAREAAEAATQPSSQPKPAESSAPQPTAEEDEDEELRKALAMSEEKDVEMEDEEYEEEDEEEEEEDEEDEDDEEAAIARAIEMSMQEQKDQDPKKK</sequence>
<dbReference type="FunFam" id="3.40.50.410:FF:000005">
    <property type="entry name" value="26S proteasome non-ATPase regulatory subunit 4"/>
    <property type="match status" value="1"/>
</dbReference>
<evidence type="ECO:0000256" key="3">
    <source>
        <dbReference type="ARBA" id="ARBA00010617"/>
    </source>
</evidence>
<dbReference type="PROSITE" id="PS50234">
    <property type="entry name" value="VWFA"/>
    <property type="match status" value="1"/>
</dbReference>
<dbReference type="Gene3D" id="1.10.630.10">
    <property type="entry name" value="Cytochrome P450"/>
    <property type="match status" value="1"/>
</dbReference>
<keyword evidence="8" id="KW-0503">Monooxygenase</keyword>
<dbReference type="PROSITE" id="PS50330">
    <property type="entry name" value="UIM"/>
    <property type="match status" value="3"/>
</dbReference>
<evidence type="ECO:0000313" key="13">
    <source>
        <dbReference type="Proteomes" id="UP000559027"/>
    </source>
</evidence>
<dbReference type="SUPFAM" id="SSF48264">
    <property type="entry name" value="Cytochrome P450"/>
    <property type="match status" value="1"/>
</dbReference>
<dbReference type="InterPro" id="IPR003903">
    <property type="entry name" value="UIM_dom"/>
</dbReference>
<keyword evidence="6" id="KW-0560">Oxidoreductase</keyword>
<dbReference type="GO" id="GO:0004497">
    <property type="term" value="F:monooxygenase activity"/>
    <property type="evidence" value="ECO:0007669"/>
    <property type="project" value="UniProtKB-KW"/>
</dbReference>
<feature type="region of interest" description="Disordered" evidence="10">
    <location>
        <begin position="858"/>
        <end position="957"/>
    </location>
</feature>
<comment type="similarity">
    <text evidence="3">Belongs to the cytochrome P450 family.</text>
</comment>
<dbReference type="SMART" id="SM00726">
    <property type="entry name" value="UIM"/>
    <property type="match status" value="3"/>
</dbReference>
<evidence type="ECO:0000256" key="1">
    <source>
        <dbReference type="ARBA" id="ARBA00001971"/>
    </source>
</evidence>
<comment type="similarity">
    <text evidence="2">Belongs to the proteasome subunit S5A family.</text>
</comment>
<feature type="compositionally biased region" description="Basic and acidic residues" evidence="10">
    <location>
        <begin position="948"/>
        <end position="957"/>
    </location>
</feature>
<dbReference type="InterPro" id="IPR001128">
    <property type="entry name" value="Cyt_P450"/>
</dbReference>
<organism evidence="12 13">
    <name type="scientific">Leucocoprinus leucothites</name>
    <dbReference type="NCBI Taxonomy" id="201217"/>
    <lineage>
        <taxon>Eukaryota</taxon>
        <taxon>Fungi</taxon>
        <taxon>Dikarya</taxon>
        <taxon>Basidiomycota</taxon>
        <taxon>Agaricomycotina</taxon>
        <taxon>Agaricomycetes</taxon>
        <taxon>Agaricomycetidae</taxon>
        <taxon>Agaricales</taxon>
        <taxon>Agaricineae</taxon>
        <taxon>Agaricaceae</taxon>
        <taxon>Leucocoprinus</taxon>
    </lineage>
</organism>
<evidence type="ECO:0000256" key="9">
    <source>
        <dbReference type="PIRSR" id="PIRSR602401-1"/>
    </source>
</evidence>
<comment type="cofactor">
    <cofactor evidence="1 9">
        <name>heme</name>
        <dbReference type="ChEBI" id="CHEBI:30413"/>
    </cofactor>
</comment>
<dbReference type="SMART" id="SM00327">
    <property type="entry name" value="VWA"/>
    <property type="match status" value="1"/>
</dbReference>
<dbReference type="InterPro" id="IPR002035">
    <property type="entry name" value="VWF_A"/>
</dbReference>
<evidence type="ECO:0000259" key="11">
    <source>
        <dbReference type="PROSITE" id="PS50234"/>
    </source>
</evidence>
<accession>A0A8H5LND4</accession>
<evidence type="ECO:0000256" key="2">
    <source>
        <dbReference type="ARBA" id="ARBA00005574"/>
    </source>
</evidence>
<proteinExistence type="inferred from homology"/>
<dbReference type="OrthoDB" id="1731724at2759"/>
<dbReference type="Gene3D" id="1.10.287.3990">
    <property type="match status" value="1"/>
</dbReference>
<name>A0A8H5LND4_9AGAR</name>